<dbReference type="Proteomes" id="UP000760480">
    <property type="component" value="Unassembled WGS sequence"/>
</dbReference>
<dbReference type="EMBL" id="SPMZ01000008">
    <property type="protein sequence ID" value="NMQ18143.1"/>
    <property type="molecule type" value="Genomic_DNA"/>
</dbReference>
<dbReference type="Gene3D" id="3.40.630.30">
    <property type="match status" value="1"/>
</dbReference>
<dbReference type="SUPFAM" id="SSF55729">
    <property type="entry name" value="Acyl-CoA N-acyltransferases (Nat)"/>
    <property type="match status" value="1"/>
</dbReference>
<proteinExistence type="predicted"/>
<dbReference type="RefSeq" id="WP_169247399.1">
    <property type="nucleotide sequence ID" value="NZ_SPMZ01000008.1"/>
</dbReference>
<gene>
    <name evidence="1" type="ORF">E4P82_02380</name>
</gene>
<comment type="caution">
    <text evidence="1">The sequence shown here is derived from an EMBL/GenBank/DDBJ whole genome shotgun (WGS) entry which is preliminary data.</text>
</comment>
<evidence type="ECO:0000313" key="2">
    <source>
        <dbReference type="Proteomes" id="UP000760480"/>
    </source>
</evidence>
<organism evidence="1 2">
    <name type="scientific">Candidatus Competibacter phosphatis</name>
    <dbReference type="NCBI Taxonomy" id="221280"/>
    <lineage>
        <taxon>Bacteria</taxon>
        <taxon>Pseudomonadati</taxon>
        <taxon>Pseudomonadota</taxon>
        <taxon>Gammaproteobacteria</taxon>
        <taxon>Candidatus Competibacteraceae</taxon>
        <taxon>Candidatus Competibacter</taxon>
    </lineage>
</organism>
<dbReference type="InterPro" id="IPR016181">
    <property type="entry name" value="Acyl_CoA_acyltransferase"/>
</dbReference>
<accession>A0ABX1TFK1</accession>
<dbReference type="NCBIfam" id="TIGR03694">
    <property type="entry name" value="exosort_acyl"/>
    <property type="match status" value="1"/>
</dbReference>
<name>A0ABX1TFK1_9GAMM</name>
<keyword evidence="2" id="KW-1185">Reference proteome</keyword>
<sequence>MDVLETNNNLIFLFNKYFEVISADTQEHLQKCWRLRYQVYCLESKVSGFYPDCYPEGLERDLYDERSVHSLLIHKPSGKIAGTVRIILPIPGNSGALFPVEEFAGHSFYTDDVSLRNLPRSQLGEISRLIIAPEFRVRKGESLSAQGLTKNTDCSTEYGNQCESYLPLKEQNSSKNEQRRSFPHTILGLFVAIVRMSAENNLTYWYAGMEPLCARLLQAFGIRFTQISPIVDYYGSCQSYLGNISDVLRGIYRTNPEIWVLLTNDGVFFFAF</sequence>
<evidence type="ECO:0000313" key="1">
    <source>
        <dbReference type="EMBL" id="NMQ18143.1"/>
    </source>
</evidence>
<dbReference type="Pfam" id="PF13444">
    <property type="entry name" value="Acetyltransf_5"/>
    <property type="match status" value="1"/>
</dbReference>
<protein>
    <submittedName>
        <fullName evidence="1">PEP-CTERM/exosortase system-associated acyltransferase</fullName>
    </submittedName>
</protein>
<reference evidence="1 2" key="1">
    <citation type="submission" date="2019-03" db="EMBL/GenBank/DDBJ databases">
        <title>Metabolic reconstructions from genomes of highly enriched 'Candidatus Accumulibacter' and 'Candidatus Competibacter' bioreactor populations.</title>
        <authorList>
            <person name="Annavajhala M.K."/>
            <person name="Welles L."/>
            <person name="Abbas B."/>
            <person name="Sorokin D."/>
            <person name="Park H."/>
            <person name="Van Loosdrecht M."/>
            <person name="Chandran K."/>
        </authorList>
    </citation>
    <scope>NUCLEOTIDE SEQUENCE [LARGE SCALE GENOMIC DNA]</scope>
    <source>
        <strain evidence="1 2">SBR_G</strain>
    </source>
</reference>
<dbReference type="GO" id="GO:0016746">
    <property type="term" value="F:acyltransferase activity"/>
    <property type="evidence" value="ECO:0007669"/>
    <property type="project" value="UniProtKB-KW"/>
</dbReference>
<dbReference type="InterPro" id="IPR022484">
    <property type="entry name" value="PEP-CTERM/exosrtase_acylTfrase"/>
</dbReference>
<keyword evidence="1" id="KW-0012">Acyltransferase</keyword>
<keyword evidence="1" id="KW-0808">Transferase</keyword>